<keyword evidence="2" id="KW-1133">Transmembrane helix</keyword>
<evidence type="ECO:0000313" key="4">
    <source>
        <dbReference type="Proteomes" id="UP000008144"/>
    </source>
</evidence>
<reference evidence="3" key="4">
    <citation type="submission" date="2025-09" db="UniProtKB">
        <authorList>
            <consortium name="Ensembl"/>
        </authorList>
    </citation>
    <scope>IDENTIFICATION</scope>
</reference>
<reference evidence="3" key="3">
    <citation type="submission" date="2025-08" db="UniProtKB">
        <authorList>
            <consortium name="Ensembl"/>
        </authorList>
    </citation>
    <scope>IDENTIFICATION</scope>
</reference>
<protein>
    <submittedName>
        <fullName evidence="3">Uncharacterized protein</fullName>
    </submittedName>
</protein>
<dbReference type="Proteomes" id="UP000008144">
    <property type="component" value="Chromosome 3"/>
</dbReference>
<dbReference type="AlphaFoldDB" id="F6U5A4"/>
<evidence type="ECO:0000256" key="1">
    <source>
        <dbReference type="SAM" id="MobiDB-lite"/>
    </source>
</evidence>
<sequence length="295" mass="33048">MIEAYQSNVTNLITSQSGSVLPHWVSNVTQGYLAVSSISQVAAVAFSCWAVFFMGLSDTVLIAAVPIAIFCFGIILEPLKCLTIAWILFLWRRKPAFYNSPLYIKSNPVLVNRTSTLKSAYSKYRTTWPTEFSEIEKPSAPEYEDALYRHYCENRSRPECSRRRRRQLPALAESDVSIDLDQVEPYRELEEAAPTVVISPIPERRVEKKVTEQLITTRRAVAGFRRGAFDAGRGAVFGFRRGAVDSGGHRIKVKPKPEQPPKGPVQTRIVWCSNACPEDGLPSSMEDTDSNEAVQ</sequence>
<dbReference type="EMBL" id="EAAA01001794">
    <property type="status" value="NOT_ANNOTATED_CDS"/>
    <property type="molecule type" value="Genomic_DNA"/>
</dbReference>
<organism evidence="3 4">
    <name type="scientific">Ciona intestinalis</name>
    <name type="common">Transparent sea squirt</name>
    <name type="synonym">Ascidia intestinalis</name>
    <dbReference type="NCBI Taxonomy" id="7719"/>
    <lineage>
        <taxon>Eukaryota</taxon>
        <taxon>Metazoa</taxon>
        <taxon>Chordata</taxon>
        <taxon>Tunicata</taxon>
        <taxon>Ascidiacea</taxon>
        <taxon>Phlebobranchia</taxon>
        <taxon>Cionidae</taxon>
        <taxon>Ciona</taxon>
    </lineage>
</organism>
<feature type="region of interest" description="Disordered" evidence="1">
    <location>
        <begin position="276"/>
        <end position="295"/>
    </location>
</feature>
<feature type="transmembrane region" description="Helical" evidence="2">
    <location>
        <begin position="32"/>
        <end position="54"/>
    </location>
</feature>
<proteinExistence type="predicted"/>
<feature type="transmembrane region" description="Helical" evidence="2">
    <location>
        <begin position="60"/>
        <end position="91"/>
    </location>
</feature>
<keyword evidence="2" id="KW-0472">Membrane</keyword>
<reference evidence="3" key="2">
    <citation type="journal article" date="2008" name="Genome Biol.">
        <title>Improved genome assembly and evidence-based global gene model set for the chordate Ciona intestinalis: new insight into intron and operon populations.</title>
        <authorList>
            <person name="Satou Y."/>
            <person name="Mineta K."/>
            <person name="Ogasawara M."/>
            <person name="Sasakura Y."/>
            <person name="Shoguchi E."/>
            <person name="Ueno K."/>
            <person name="Yamada L."/>
            <person name="Matsumoto J."/>
            <person name="Wasserscheid J."/>
            <person name="Dewar K."/>
            <person name="Wiley G.B."/>
            <person name="Macmil S.L."/>
            <person name="Roe B.A."/>
            <person name="Zeller R.W."/>
            <person name="Hastings K.E."/>
            <person name="Lemaire P."/>
            <person name="Lindquist E."/>
            <person name="Endo T."/>
            <person name="Hotta K."/>
            <person name="Inaba K."/>
        </authorList>
    </citation>
    <scope>NUCLEOTIDE SEQUENCE [LARGE SCALE GENOMIC DNA]</scope>
    <source>
        <strain evidence="3">wild type</strain>
    </source>
</reference>
<keyword evidence="2" id="KW-0812">Transmembrane</keyword>
<dbReference type="HOGENOM" id="CLU_943198_0_0_1"/>
<keyword evidence="4" id="KW-1185">Reference proteome</keyword>
<evidence type="ECO:0000313" key="3">
    <source>
        <dbReference type="Ensembl" id="ENSCINP00000023298.2"/>
    </source>
</evidence>
<dbReference type="InParanoid" id="F6U5A4"/>
<feature type="compositionally biased region" description="Acidic residues" evidence="1">
    <location>
        <begin position="286"/>
        <end position="295"/>
    </location>
</feature>
<reference evidence="4" key="1">
    <citation type="journal article" date="2002" name="Science">
        <title>The draft genome of Ciona intestinalis: insights into chordate and vertebrate origins.</title>
        <authorList>
            <person name="Dehal P."/>
            <person name="Satou Y."/>
            <person name="Campbell R.K."/>
            <person name="Chapman J."/>
            <person name="Degnan B."/>
            <person name="De Tomaso A."/>
            <person name="Davidson B."/>
            <person name="Di Gregorio A."/>
            <person name="Gelpke M."/>
            <person name="Goodstein D.M."/>
            <person name="Harafuji N."/>
            <person name="Hastings K.E."/>
            <person name="Ho I."/>
            <person name="Hotta K."/>
            <person name="Huang W."/>
            <person name="Kawashima T."/>
            <person name="Lemaire P."/>
            <person name="Martinez D."/>
            <person name="Meinertzhagen I.A."/>
            <person name="Necula S."/>
            <person name="Nonaka M."/>
            <person name="Putnam N."/>
            <person name="Rash S."/>
            <person name="Saiga H."/>
            <person name="Satake M."/>
            <person name="Terry A."/>
            <person name="Yamada L."/>
            <person name="Wang H.G."/>
            <person name="Awazu S."/>
            <person name="Azumi K."/>
            <person name="Boore J."/>
            <person name="Branno M."/>
            <person name="Chin-Bow S."/>
            <person name="DeSantis R."/>
            <person name="Doyle S."/>
            <person name="Francino P."/>
            <person name="Keys D.N."/>
            <person name="Haga S."/>
            <person name="Hayashi H."/>
            <person name="Hino K."/>
            <person name="Imai K.S."/>
            <person name="Inaba K."/>
            <person name="Kano S."/>
            <person name="Kobayashi K."/>
            <person name="Kobayashi M."/>
            <person name="Lee B.I."/>
            <person name="Makabe K.W."/>
            <person name="Manohar C."/>
            <person name="Matassi G."/>
            <person name="Medina M."/>
            <person name="Mochizuki Y."/>
            <person name="Mount S."/>
            <person name="Morishita T."/>
            <person name="Miura S."/>
            <person name="Nakayama A."/>
            <person name="Nishizaka S."/>
            <person name="Nomoto H."/>
            <person name="Ohta F."/>
            <person name="Oishi K."/>
            <person name="Rigoutsos I."/>
            <person name="Sano M."/>
            <person name="Sasaki A."/>
            <person name="Sasakura Y."/>
            <person name="Shoguchi E."/>
            <person name="Shin-i T."/>
            <person name="Spagnuolo A."/>
            <person name="Stainier D."/>
            <person name="Suzuki M.M."/>
            <person name="Tassy O."/>
            <person name="Takatori N."/>
            <person name="Tokuoka M."/>
            <person name="Yagi K."/>
            <person name="Yoshizaki F."/>
            <person name="Wada S."/>
            <person name="Zhang C."/>
            <person name="Hyatt P.D."/>
            <person name="Larimer F."/>
            <person name="Detter C."/>
            <person name="Doggett N."/>
            <person name="Glavina T."/>
            <person name="Hawkins T."/>
            <person name="Richardson P."/>
            <person name="Lucas S."/>
            <person name="Kohara Y."/>
            <person name="Levine M."/>
            <person name="Satoh N."/>
            <person name="Rokhsar D.S."/>
        </authorList>
    </citation>
    <scope>NUCLEOTIDE SEQUENCE [LARGE SCALE GENOMIC DNA]</scope>
</reference>
<evidence type="ECO:0000256" key="2">
    <source>
        <dbReference type="SAM" id="Phobius"/>
    </source>
</evidence>
<accession>F6U5A4</accession>
<dbReference type="Ensembl" id="ENSCINT00000023544.2">
    <property type="protein sequence ID" value="ENSCINP00000023298.2"/>
    <property type="gene ID" value="ENSCING00000012498.2"/>
</dbReference>
<name>F6U5A4_CIOIN</name>